<sequence length="452" mass="47273">MTTDHVRDFTRPSNHLLTRPRAHPPYPPGEPTRSGTRDRIEIRRGLGGHAAGQGWEGSSPWSFGSPHGWKVPRVRSTSIRYAALSVAALAAVGIAACSPPPSSTSTSTTAAGGGVNAAKATSLADFGGMDGLVAAAKKEGALNVIALPPDWANYGEAIKGFTAKYGIPITSDQPDGSSADEISTAQRLKGQSKAPDVFDLGSAVAMANTGMFAPYQVATWKDIPDNAKDPKGVWVYDYAGYMSVGYDSAKVPAPTALADLLKAEYKGKVALNGDPTKAGAAFAGVQMVSIGQGGTAADIAKGVDFFKSLKDAGNFLPLDPNEASVLSGQTPVVIDWAYNNAPLTKKLPTWKTWIPDNAVLAGYYIQAINVDAPHPAAARLWQEYLYSDEGQNIWLKGAAFPVRYDAMKAAGKIDAAAQAALPAVNGKVVIPTTADNDAAKAYLAANWTKAVG</sequence>
<dbReference type="EMBL" id="JADJIB010000007">
    <property type="protein sequence ID" value="MBK7274502.1"/>
    <property type="molecule type" value="Genomic_DNA"/>
</dbReference>
<organism evidence="3 4">
    <name type="scientific">Candidatus Phosphoribacter hodrii</name>
    <dbReference type="NCBI Taxonomy" id="2953743"/>
    <lineage>
        <taxon>Bacteria</taxon>
        <taxon>Bacillati</taxon>
        <taxon>Actinomycetota</taxon>
        <taxon>Actinomycetes</taxon>
        <taxon>Micrococcales</taxon>
        <taxon>Dermatophilaceae</taxon>
        <taxon>Candidatus Phosphoribacter</taxon>
    </lineage>
</organism>
<dbReference type="GO" id="GO:0030975">
    <property type="term" value="F:thiamine binding"/>
    <property type="evidence" value="ECO:0007669"/>
    <property type="project" value="TreeGrafter"/>
</dbReference>
<keyword evidence="1" id="KW-0732">Signal</keyword>
<comment type="caution">
    <text evidence="3">The sequence shown here is derived from an EMBL/GenBank/DDBJ whole genome shotgun (WGS) entry which is preliminary data.</text>
</comment>
<protein>
    <submittedName>
        <fullName evidence="3">ABC transporter substrate-binding protein</fullName>
    </submittedName>
</protein>
<dbReference type="AlphaFoldDB" id="A0A935IMA0"/>
<dbReference type="Proteomes" id="UP000726105">
    <property type="component" value="Unassembled WGS sequence"/>
</dbReference>
<dbReference type="SUPFAM" id="SSF53850">
    <property type="entry name" value="Periplasmic binding protein-like II"/>
    <property type="match status" value="1"/>
</dbReference>
<dbReference type="GO" id="GO:0030288">
    <property type="term" value="C:outer membrane-bounded periplasmic space"/>
    <property type="evidence" value="ECO:0007669"/>
    <property type="project" value="TreeGrafter"/>
</dbReference>
<proteinExistence type="predicted"/>
<gene>
    <name evidence="3" type="ORF">IPI13_15550</name>
</gene>
<feature type="region of interest" description="Disordered" evidence="2">
    <location>
        <begin position="1"/>
        <end position="37"/>
    </location>
</feature>
<dbReference type="PANTHER" id="PTHR30006">
    <property type="entry name" value="THIAMINE-BINDING PERIPLASMIC PROTEIN-RELATED"/>
    <property type="match status" value="1"/>
</dbReference>
<dbReference type="Pfam" id="PF13343">
    <property type="entry name" value="SBP_bac_6"/>
    <property type="match status" value="1"/>
</dbReference>
<evidence type="ECO:0000256" key="1">
    <source>
        <dbReference type="ARBA" id="ARBA00022729"/>
    </source>
</evidence>
<name>A0A935IMA0_9MICO</name>
<evidence type="ECO:0000256" key="2">
    <source>
        <dbReference type="SAM" id="MobiDB-lite"/>
    </source>
</evidence>
<accession>A0A935IMA0</accession>
<evidence type="ECO:0000313" key="4">
    <source>
        <dbReference type="Proteomes" id="UP000726105"/>
    </source>
</evidence>
<feature type="compositionally biased region" description="Basic and acidic residues" evidence="2">
    <location>
        <begin position="1"/>
        <end position="10"/>
    </location>
</feature>
<dbReference type="GO" id="GO:0030976">
    <property type="term" value="F:thiamine pyrophosphate binding"/>
    <property type="evidence" value="ECO:0007669"/>
    <property type="project" value="TreeGrafter"/>
</dbReference>
<dbReference type="PANTHER" id="PTHR30006:SF2">
    <property type="entry name" value="ABC TRANSPORTER SUBSTRATE-BINDING PROTEIN"/>
    <property type="match status" value="1"/>
</dbReference>
<evidence type="ECO:0000313" key="3">
    <source>
        <dbReference type="EMBL" id="MBK7274502.1"/>
    </source>
</evidence>
<dbReference type="GO" id="GO:0015888">
    <property type="term" value="P:thiamine transport"/>
    <property type="evidence" value="ECO:0007669"/>
    <property type="project" value="TreeGrafter"/>
</dbReference>
<dbReference type="Gene3D" id="3.40.190.10">
    <property type="entry name" value="Periplasmic binding protein-like II"/>
    <property type="match status" value="2"/>
</dbReference>
<reference evidence="3 4" key="1">
    <citation type="submission" date="2020-10" db="EMBL/GenBank/DDBJ databases">
        <title>Connecting structure to function with the recovery of over 1000 high-quality activated sludge metagenome-assembled genomes encoding full-length rRNA genes using long-read sequencing.</title>
        <authorList>
            <person name="Singleton C.M."/>
            <person name="Petriglieri F."/>
            <person name="Kristensen J.M."/>
            <person name="Kirkegaard R.H."/>
            <person name="Michaelsen T.Y."/>
            <person name="Andersen M.H."/>
            <person name="Karst S.M."/>
            <person name="Dueholm M.S."/>
            <person name="Nielsen P.H."/>
            <person name="Albertsen M."/>
        </authorList>
    </citation>
    <scope>NUCLEOTIDE SEQUENCE [LARGE SCALE GENOMIC DNA]</scope>
    <source>
        <strain evidence="3">Ega_18-Q3-R5-49_MAXAC.001</strain>
    </source>
</reference>